<dbReference type="PANTHER" id="PTHR31891:SF1">
    <property type="entry name" value="FORMAMIDASE C869.04-RELATED"/>
    <property type="match status" value="1"/>
</dbReference>
<dbReference type="Proteomes" id="UP000726170">
    <property type="component" value="Unassembled WGS sequence"/>
</dbReference>
<organism evidence="1 2">
    <name type="scientific">Clostridium mobile</name>
    <dbReference type="NCBI Taxonomy" id="2841512"/>
    <lineage>
        <taxon>Bacteria</taxon>
        <taxon>Bacillati</taxon>
        <taxon>Bacillota</taxon>
        <taxon>Clostridia</taxon>
        <taxon>Eubacteriales</taxon>
        <taxon>Clostridiaceae</taxon>
        <taxon>Clostridium</taxon>
    </lineage>
</organism>
<keyword evidence="2" id="KW-1185">Reference proteome</keyword>
<dbReference type="InterPro" id="IPR004304">
    <property type="entry name" value="FmdA_AmdA"/>
</dbReference>
<accession>A0ABS6EKV4</accession>
<protein>
    <submittedName>
        <fullName evidence="1">Acetamidase/formamidase family protein</fullName>
    </submittedName>
</protein>
<proteinExistence type="predicted"/>
<gene>
    <name evidence="1" type="ORF">KQI86_16055</name>
</gene>
<evidence type="ECO:0000313" key="1">
    <source>
        <dbReference type="EMBL" id="MBU5485834.1"/>
    </source>
</evidence>
<dbReference type="Pfam" id="PF03069">
    <property type="entry name" value="FmdA_AmdA"/>
    <property type="match status" value="2"/>
</dbReference>
<comment type="caution">
    <text evidence="1">The sequence shown here is derived from an EMBL/GenBank/DDBJ whole genome shotgun (WGS) entry which is preliminary data.</text>
</comment>
<sequence>MLKILNSNCIYSFSKENKPIAKVKSGDSVEFYTMDCFGEQVKSMDDKLEAIDWNKINPATGSVYIENVMPGDVLKVTIEKIEIGNQAVIATGENLGVLGDKLEGMTSRILPIENDEIIFDHKLRIPLKKMIGVIGVAPEGEGINCGTPGEHGGNMDNAMIGEGATLYFPVFVEGGLFALGDLHAVMGDGEISVTGAEASGRVQVKLEVVKGIKINSPLLENDEIISTIASKETLDEAVDASVHQMAELLKERVDMSLSEIAMLLSLVGNTEICQVVDPLKTARFNVPKWVLEKYSFKLY</sequence>
<name>A0ABS6EKV4_9CLOT</name>
<evidence type="ECO:0000313" key="2">
    <source>
        <dbReference type="Proteomes" id="UP000726170"/>
    </source>
</evidence>
<dbReference type="PANTHER" id="PTHR31891">
    <property type="entry name" value="FORMAMIDASE C869.04-RELATED"/>
    <property type="match status" value="1"/>
</dbReference>
<reference evidence="1 2" key="1">
    <citation type="submission" date="2021-06" db="EMBL/GenBank/DDBJ databases">
        <authorList>
            <person name="Sun Q."/>
            <person name="Li D."/>
        </authorList>
    </citation>
    <scope>NUCLEOTIDE SEQUENCE [LARGE SCALE GENOMIC DNA]</scope>
    <source>
        <strain evidence="1 2">MSJ-11</strain>
    </source>
</reference>
<dbReference type="RefSeq" id="WP_216440438.1">
    <property type="nucleotide sequence ID" value="NZ_JAHLQF010000004.1"/>
</dbReference>
<dbReference type="EMBL" id="JAHLQF010000004">
    <property type="protein sequence ID" value="MBU5485834.1"/>
    <property type="molecule type" value="Genomic_DNA"/>
</dbReference>